<reference evidence="1" key="1">
    <citation type="submission" date="2020-04" db="EMBL/GenBank/DDBJ databases">
        <authorList>
            <person name="Alioto T."/>
            <person name="Alioto T."/>
            <person name="Gomez Garrido J."/>
        </authorList>
    </citation>
    <scope>NUCLEOTIDE SEQUENCE</scope>
    <source>
        <strain evidence="1">A484AB</strain>
    </source>
</reference>
<evidence type="ECO:0000313" key="2">
    <source>
        <dbReference type="Proteomes" id="UP001152795"/>
    </source>
</evidence>
<organism evidence="1 2">
    <name type="scientific">Paramuricea clavata</name>
    <name type="common">Red gorgonian</name>
    <name type="synonym">Violescent sea-whip</name>
    <dbReference type="NCBI Taxonomy" id="317549"/>
    <lineage>
        <taxon>Eukaryota</taxon>
        <taxon>Metazoa</taxon>
        <taxon>Cnidaria</taxon>
        <taxon>Anthozoa</taxon>
        <taxon>Octocorallia</taxon>
        <taxon>Malacalcyonacea</taxon>
        <taxon>Plexauridae</taxon>
        <taxon>Paramuricea</taxon>
    </lineage>
</organism>
<gene>
    <name evidence="1" type="ORF">PACLA_8A047809</name>
</gene>
<name>A0A6S7KBK4_PARCT</name>
<sequence>AESEYGFDIEDNYCSPEQQLKDIQEQLNSKEYIDAMTSLKAEMEKECPELFTK</sequence>
<proteinExistence type="predicted"/>
<feature type="non-terminal residue" evidence="1">
    <location>
        <position position="1"/>
    </location>
</feature>
<comment type="caution">
    <text evidence="1">The sequence shown here is derived from an EMBL/GenBank/DDBJ whole genome shotgun (WGS) entry which is preliminary data.</text>
</comment>
<dbReference type="EMBL" id="CACRXK020031522">
    <property type="protein sequence ID" value="CAB4043106.1"/>
    <property type="molecule type" value="Genomic_DNA"/>
</dbReference>
<accession>A0A6S7KBK4</accession>
<evidence type="ECO:0000313" key="1">
    <source>
        <dbReference type="EMBL" id="CAB4043106.1"/>
    </source>
</evidence>
<keyword evidence="2" id="KW-1185">Reference proteome</keyword>
<dbReference type="Proteomes" id="UP001152795">
    <property type="component" value="Unassembled WGS sequence"/>
</dbReference>
<dbReference type="AlphaFoldDB" id="A0A6S7KBK4"/>
<protein>
    <submittedName>
        <fullName evidence="1">Uncharacterized protein</fullName>
    </submittedName>
</protein>